<gene>
    <name evidence="1" type="ORF">CCR82_00110</name>
</gene>
<comment type="caution">
    <text evidence="1">The sequence shown here is derived from an EMBL/GenBank/DDBJ whole genome shotgun (WGS) entry which is preliminary data.</text>
</comment>
<evidence type="ECO:0000313" key="1">
    <source>
        <dbReference type="EMBL" id="MBK5928981.1"/>
    </source>
</evidence>
<proteinExistence type="predicted"/>
<dbReference type="Proteomes" id="UP001296967">
    <property type="component" value="Unassembled WGS sequence"/>
</dbReference>
<sequence length="113" mass="11966">MGTATDGHGDPTQVEDQRLFRRLTVEQTGGEQTRHEGLRLGTNDDDLAAEAVQVVDQVFGEAPVQNHTLSDLQACEGGLSLGYLDADGRFVETTFKLGGAAAAIAEVADVVRP</sequence>
<dbReference type="AlphaFoldDB" id="A0AAJ0XDZ7"/>
<protein>
    <submittedName>
        <fullName evidence="1">Uncharacterized protein</fullName>
    </submittedName>
</protein>
<reference evidence="1" key="1">
    <citation type="submission" date="2017-05" db="EMBL/GenBank/DDBJ databases">
        <authorList>
            <person name="Imhoff J.F."/>
            <person name="Rahn T."/>
            <person name="Kuenzel S."/>
            <person name="Neulinger S.C."/>
        </authorList>
    </citation>
    <scope>NUCLEOTIDE SEQUENCE</scope>
    <source>
        <strain evidence="1">DSM 4395</strain>
    </source>
</reference>
<name>A0AAJ0XDZ7_HALSE</name>
<accession>A0AAJ0XDZ7</accession>
<organism evidence="1 2">
    <name type="scientific">Halochromatium salexigens</name>
    <name type="common">Chromatium salexigens</name>
    <dbReference type="NCBI Taxonomy" id="49447"/>
    <lineage>
        <taxon>Bacteria</taxon>
        <taxon>Pseudomonadati</taxon>
        <taxon>Pseudomonadota</taxon>
        <taxon>Gammaproteobacteria</taxon>
        <taxon>Chromatiales</taxon>
        <taxon>Chromatiaceae</taxon>
        <taxon>Halochromatium</taxon>
    </lineage>
</organism>
<keyword evidence="2" id="KW-1185">Reference proteome</keyword>
<reference evidence="1" key="2">
    <citation type="journal article" date="2020" name="Microorganisms">
        <title>Osmotic Adaptation and Compatible Solute Biosynthesis of Phototrophic Bacteria as Revealed from Genome Analyses.</title>
        <authorList>
            <person name="Imhoff J.F."/>
            <person name="Rahn T."/>
            <person name="Kunzel S."/>
            <person name="Keller A."/>
            <person name="Neulinger S.C."/>
        </authorList>
    </citation>
    <scope>NUCLEOTIDE SEQUENCE</scope>
    <source>
        <strain evidence="1">DSM 4395</strain>
    </source>
</reference>
<dbReference type="EMBL" id="NHSF01000004">
    <property type="protein sequence ID" value="MBK5928981.1"/>
    <property type="molecule type" value="Genomic_DNA"/>
</dbReference>
<evidence type="ECO:0000313" key="2">
    <source>
        <dbReference type="Proteomes" id="UP001296967"/>
    </source>
</evidence>